<evidence type="ECO:0000256" key="1">
    <source>
        <dbReference type="SAM" id="MobiDB-lite"/>
    </source>
</evidence>
<feature type="compositionally biased region" description="Acidic residues" evidence="1">
    <location>
        <begin position="352"/>
        <end position="363"/>
    </location>
</feature>
<sequence length="517" mass="57538">MNQAYTLPQLGTPEGLLHCVQTFGPDLPEEFRLIALDLQLAGVMAASGAVPTSYLGKPEAVFVAIQFGRELGIKPTQAPQNISVVNGKCSVYGDMMLALAMKHRDFEDWEIKHAEEKVELKGFSLPTWVSCTVKRKGRKPIERVYTVQTLAANPNWKSERFSPWKVDPIRMMEMRARAFALRDAFPDVLTGVYDQYEAQEIVQAEKDVTLEVNQATSTAKASVEELNREFFAQNVPTKEPQEEEVKPLALPDPAHMSHFQLKEELFQLGLTEEDLNRRRVDTLLKAVVQAREIASKGGDLAPLIESLRKPKAEPQKEVQSEPVLDQHPAVLAGNATVAEEPPLPEYPTFYQDGDEEDAEPMPEDFDLMTGKGFPPLQKTQGPTQDQMEEKAAYAYAILNGEYDSRPMQELRPIVAEIVQVLSQVAGYEDLLDSLQYFLDSRSSANPSGQTLEDALDAESLAQALNESMARIREKINGIPGGTKKQDCAAAFVRVKKAPTLKEVQELEAQVDQTIRGL</sequence>
<dbReference type="GO" id="GO:0006259">
    <property type="term" value="P:DNA metabolic process"/>
    <property type="evidence" value="ECO:0007669"/>
    <property type="project" value="InterPro"/>
</dbReference>
<feature type="region of interest" description="Disordered" evidence="1">
    <location>
        <begin position="335"/>
        <end position="363"/>
    </location>
</feature>
<organism evidence="2 3">
    <name type="scientific">Candidatus Lambdaproteobacteria bacterium RIFOXYD2_FULL_56_26</name>
    <dbReference type="NCBI Taxonomy" id="1817773"/>
    <lineage>
        <taxon>Bacteria</taxon>
        <taxon>Pseudomonadati</taxon>
        <taxon>Pseudomonadota</taxon>
        <taxon>Candidatus Lambdaproteobacteria</taxon>
    </lineage>
</organism>
<name>A0A1F6GLL6_9PROT</name>
<evidence type="ECO:0008006" key="4">
    <source>
        <dbReference type="Google" id="ProtNLM"/>
    </source>
</evidence>
<dbReference type="EMBL" id="MFNF01000062">
    <property type="protein sequence ID" value="OGG99005.1"/>
    <property type="molecule type" value="Genomic_DNA"/>
</dbReference>
<dbReference type="Proteomes" id="UP000177583">
    <property type="component" value="Unassembled WGS sequence"/>
</dbReference>
<dbReference type="Pfam" id="PF03837">
    <property type="entry name" value="RecT"/>
    <property type="match status" value="1"/>
</dbReference>
<dbReference type="AlphaFoldDB" id="A0A1F6GLL6"/>
<accession>A0A1F6GLL6</accession>
<comment type="caution">
    <text evidence="2">The sequence shown here is derived from an EMBL/GenBank/DDBJ whole genome shotgun (WGS) entry which is preliminary data.</text>
</comment>
<proteinExistence type="predicted"/>
<reference evidence="2 3" key="1">
    <citation type="journal article" date="2016" name="Nat. Commun.">
        <title>Thousands of microbial genomes shed light on interconnected biogeochemical processes in an aquifer system.</title>
        <authorList>
            <person name="Anantharaman K."/>
            <person name="Brown C.T."/>
            <person name="Hug L.A."/>
            <person name="Sharon I."/>
            <person name="Castelle C.J."/>
            <person name="Probst A.J."/>
            <person name="Thomas B.C."/>
            <person name="Singh A."/>
            <person name="Wilkins M.J."/>
            <person name="Karaoz U."/>
            <person name="Brodie E.L."/>
            <person name="Williams K.H."/>
            <person name="Hubbard S.S."/>
            <person name="Banfield J.F."/>
        </authorList>
    </citation>
    <scope>NUCLEOTIDE SEQUENCE [LARGE SCALE GENOMIC DNA]</scope>
</reference>
<dbReference type="InterPro" id="IPR018330">
    <property type="entry name" value="RecT_fam"/>
</dbReference>
<gene>
    <name evidence="2" type="ORF">A2557_01300</name>
</gene>
<evidence type="ECO:0000313" key="3">
    <source>
        <dbReference type="Proteomes" id="UP000177583"/>
    </source>
</evidence>
<dbReference type="GO" id="GO:0003677">
    <property type="term" value="F:DNA binding"/>
    <property type="evidence" value="ECO:0007669"/>
    <property type="project" value="InterPro"/>
</dbReference>
<evidence type="ECO:0000313" key="2">
    <source>
        <dbReference type="EMBL" id="OGG99005.1"/>
    </source>
</evidence>
<protein>
    <recommendedName>
        <fullName evidence="4">Phage recombination protein Bet</fullName>
    </recommendedName>
</protein>